<keyword evidence="2" id="KW-1185">Reference proteome</keyword>
<dbReference type="AlphaFoldDB" id="A0A1J4KS82"/>
<dbReference type="VEuPathDB" id="TrichDB:TRFO_03197"/>
<dbReference type="Proteomes" id="UP000179807">
    <property type="component" value="Unassembled WGS sequence"/>
</dbReference>
<sequence length="207" mass="23167">MFHPCTCRNISLAGKEIPFKGSPTNKALLIGHGSIKIEKPDQVLVHYTRNPATDTQCAELLCKKCHACYRVIQKINENAVLFRIRTPPTSTFSHATINSHAKSSMLKSSSDNTNNCLNRVPCHGNANNINCFTCIDEFMPDFLKQYVKFINIKIKTKCESFELYDTDLEMMFTNQLDIIVGSCKTVFDIDLAEPLSTELPGPTSLSV</sequence>
<dbReference type="RefSeq" id="XP_068367289.1">
    <property type="nucleotide sequence ID" value="XM_068491151.1"/>
</dbReference>
<comment type="caution">
    <text evidence="1">The sequence shown here is derived from an EMBL/GenBank/DDBJ whole genome shotgun (WGS) entry which is preliminary data.</text>
</comment>
<name>A0A1J4KS82_9EUKA</name>
<reference evidence="1" key="1">
    <citation type="submission" date="2016-10" db="EMBL/GenBank/DDBJ databases">
        <authorList>
            <person name="Benchimol M."/>
            <person name="Almeida L.G."/>
            <person name="Vasconcelos A.T."/>
            <person name="Perreira-Neves A."/>
            <person name="Rosa I.A."/>
            <person name="Tasca T."/>
            <person name="Bogo M.R."/>
            <person name="de Souza W."/>
        </authorList>
    </citation>
    <scope>NUCLEOTIDE SEQUENCE [LARGE SCALE GENOMIC DNA]</scope>
    <source>
        <strain evidence="1">K</strain>
    </source>
</reference>
<dbReference type="EMBL" id="MLAK01000421">
    <property type="protein sequence ID" value="OHT14153.1"/>
    <property type="molecule type" value="Genomic_DNA"/>
</dbReference>
<organism evidence="1 2">
    <name type="scientific">Tritrichomonas foetus</name>
    <dbReference type="NCBI Taxonomy" id="1144522"/>
    <lineage>
        <taxon>Eukaryota</taxon>
        <taxon>Metamonada</taxon>
        <taxon>Parabasalia</taxon>
        <taxon>Tritrichomonadida</taxon>
        <taxon>Tritrichomonadidae</taxon>
        <taxon>Tritrichomonas</taxon>
    </lineage>
</organism>
<evidence type="ECO:0000313" key="1">
    <source>
        <dbReference type="EMBL" id="OHT14153.1"/>
    </source>
</evidence>
<dbReference type="GeneID" id="94825855"/>
<evidence type="ECO:0000313" key="2">
    <source>
        <dbReference type="Proteomes" id="UP000179807"/>
    </source>
</evidence>
<proteinExistence type="predicted"/>
<gene>
    <name evidence="1" type="ORF">TRFO_03197</name>
</gene>
<protein>
    <submittedName>
        <fullName evidence="1">Uncharacterized protein</fullName>
    </submittedName>
</protein>
<accession>A0A1J4KS82</accession>